<dbReference type="RefSeq" id="WP_064274552.1">
    <property type="nucleotide sequence ID" value="NZ_LUTU01000007.1"/>
</dbReference>
<dbReference type="AlphaFoldDB" id="A0A1B6VLD8"/>
<accession>A0A1B6VLD8</accession>
<evidence type="ECO:0000313" key="1">
    <source>
        <dbReference type="EMBL" id="OAJ67777.1"/>
    </source>
</evidence>
<sequence length="105" mass="10258">MSVVAQSLQPGTTLTATAATVFKAGAGTSVVTGGVLSNPTSAAVTFTVQIQRSGGAALAVVPQRSIQANGTDLLPELSSLVLTNGDVLLASGAGLVCILNGYALS</sequence>
<dbReference type="EMBL" id="LUTU01000007">
    <property type="protein sequence ID" value="OAJ67777.1"/>
    <property type="molecule type" value="Genomic_DNA"/>
</dbReference>
<dbReference type="OrthoDB" id="7275846at2"/>
<gene>
    <name evidence="1" type="ORF">A0123_01819</name>
</gene>
<dbReference type="Proteomes" id="UP000077786">
    <property type="component" value="Unassembled WGS sequence"/>
</dbReference>
<dbReference type="PATRIC" id="fig|38307.3.peg.1878"/>
<reference evidence="1 2" key="1">
    <citation type="submission" date="2016-03" db="EMBL/GenBank/DDBJ databases">
        <title>Draft genome sequence of Gluconobacter cerinus strain CECT 9110.</title>
        <authorList>
            <person name="Sainz F."/>
            <person name="Mas A."/>
            <person name="Torija M.J."/>
        </authorList>
    </citation>
    <scope>NUCLEOTIDE SEQUENCE [LARGE SCALE GENOMIC DNA]</scope>
    <source>
        <strain evidence="1 2">CECT 9110</strain>
    </source>
</reference>
<name>A0A1B6VLD8_9PROT</name>
<evidence type="ECO:0000313" key="2">
    <source>
        <dbReference type="Proteomes" id="UP000077786"/>
    </source>
</evidence>
<comment type="caution">
    <text evidence="1">The sequence shown here is derived from an EMBL/GenBank/DDBJ whole genome shotgun (WGS) entry which is preliminary data.</text>
</comment>
<organism evidence="1 2">
    <name type="scientific">Gluconobacter cerinus</name>
    <dbReference type="NCBI Taxonomy" id="38307"/>
    <lineage>
        <taxon>Bacteria</taxon>
        <taxon>Pseudomonadati</taxon>
        <taxon>Pseudomonadota</taxon>
        <taxon>Alphaproteobacteria</taxon>
        <taxon>Acetobacterales</taxon>
        <taxon>Acetobacteraceae</taxon>
        <taxon>Gluconobacter</taxon>
    </lineage>
</organism>
<proteinExistence type="predicted"/>
<protein>
    <submittedName>
        <fullName evidence="1">Uncharacterized protein</fullName>
    </submittedName>
</protein>